<evidence type="ECO:0000256" key="4">
    <source>
        <dbReference type="ARBA" id="ARBA00023136"/>
    </source>
</evidence>
<dbReference type="OrthoDB" id="5820030at2759"/>
<sequence>FFPRGTDATSTHGLFETSTSTSRDFRKRISEAQEGFNDFDDFYLPMNKSMCEIIAELQVDLVYTLLIATKFALCTVGTAMSSYTWWKRGVGWLMHANSKTLFTYYYALVVLIGASYAVLYGFEFVRLRLSCFSFDYRYVLVLRTTGLAAIVASHYVIVLISFERLLFSLFPSFFERHSNHHTVAVLGGLTLISVTFFLIFYAVSDAFQLFAQPKSVGTIDLRVPENALTFNVLAITLGVSTALIFIDMVLNFCPRRSNKVHGLNVNYQFDENRKVLKVMLPLELFNSGMTIFATFAQFFWMLINPQSTFIGRALFVEFSALSPLYPLAFSVIIYWRVGLRENATLAVLEKQKRNQDEYFNDLKKHWKSQPPT</sequence>
<dbReference type="Proteomes" id="UP000005239">
    <property type="component" value="Unassembled WGS sequence"/>
</dbReference>
<dbReference type="EnsemblMetazoa" id="PPA10724.1">
    <property type="protein sequence ID" value="PPA10724.1"/>
    <property type="gene ID" value="WBGene00100278"/>
</dbReference>
<keyword evidence="2" id="KW-0812">Transmembrane</keyword>
<dbReference type="PANTHER" id="PTHR46561">
    <property type="entry name" value="SERPENTINE RECEPTOR, CLASS AB (CLASS A-LIKE)-RELATED"/>
    <property type="match status" value="1"/>
</dbReference>
<dbReference type="PANTHER" id="PTHR46561:SF11">
    <property type="entry name" value="SERPENTINE RECEPTOR CLASS ALPHA_BETA-14"/>
    <property type="match status" value="1"/>
</dbReference>
<reference evidence="5" key="2">
    <citation type="submission" date="2022-06" db="UniProtKB">
        <authorList>
            <consortium name="EnsemblMetazoa"/>
        </authorList>
    </citation>
    <scope>IDENTIFICATION</scope>
    <source>
        <strain evidence="5">PS312</strain>
    </source>
</reference>
<evidence type="ECO:0000313" key="5">
    <source>
        <dbReference type="EnsemblMetazoa" id="PPA10724.1"/>
    </source>
</evidence>
<protein>
    <submittedName>
        <fullName evidence="5">G protein-coupled receptor</fullName>
    </submittedName>
</protein>
<dbReference type="Pfam" id="PF10292">
    <property type="entry name" value="7TM_GPCR_Srab"/>
    <property type="match status" value="1"/>
</dbReference>
<dbReference type="InterPro" id="IPR053286">
    <property type="entry name" value="Nematode_rcpt-like_srab"/>
</dbReference>
<evidence type="ECO:0000313" key="6">
    <source>
        <dbReference type="Proteomes" id="UP000005239"/>
    </source>
</evidence>
<gene>
    <name evidence="5" type="primary">WBGene00100278</name>
</gene>
<dbReference type="GO" id="GO:0016020">
    <property type="term" value="C:membrane"/>
    <property type="evidence" value="ECO:0007669"/>
    <property type="project" value="UniProtKB-SubCell"/>
</dbReference>
<accession>A0A2A6BMT3</accession>
<comment type="subcellular location">
    <subcellularLocation>
        <location evidence="1">Membrane</location>
        <topology evidence="1">Multi-pass membrane protein</topology>
    </subcellularLocation>
</comment>
<evidence type="ECO:0000256" key="1">
    <source>
        <dbReference type="ARBA" id="ARBA00004141"/>
    </source>
</evidence>
<accession>A0A8R1YCW1</accession>
<organism evidence="5 6">
    <name type="scientific">Pristionchus pacificus</name>
    <name type="common">Parasitic nematode worm</name>
    <dbReference type="NCBI Taxonomy" id="54126"/>
    <lineage>
        <taxon>Eukaryota</taxon>
        <taxon>Metazoa</taxon>
        <taxon>Ecdysozoa</taxon>
        <taxon>Nematoda</taxon>
        <taxon>Chromadorea</taxon>
        <taxon>Rhabditida</taxon>
        <taxon>Rhabditina</taxon>
        <taxon>Diplogasteromorpha</taxon>
        <taxon>Diplogasteroidea</taxon>
        <taxon>Neodiplogasteridae</taxon>
        <taxon>Pristionchus</taxon>
    </lineage>
</organism>
<evidence type="ECO:0000256" key="3">
    <source>
        <dbReference type="ARBA" id="ARBA00022989"/>
    </source>
</evidence>
<keyword evidence="6" id="KW-1185">Reference proteome</keyword>
<evidence type="ECO:0000256" key="2">
    <source>
        <dbReference type="ARBA" id="ARBA00022692"/>
    </source>
</evidence>
<keyword evidence="3" id="KW-1133">Transmembrane helix</keyword>
<dbReference type="InterPro" id="IPR019408">
    <property type="entry name" value="7TM_GPCR_serpentine_rcpt_Srab"/>
</dbReference>
<name>A0A2A6BMT3_PRIPA</name>
<proteinExistence type="predicted"/>
<dbReference type="AlphaFoldDB" id="A0A2A6BMT3"/>
<keyword evidence="4" id="KW-0472">Membrane</keyword>
<reference evidence="6" key="1">
    <citation type="journal article" date="2008" name="Nat. Genet.">
        <title>The Pristionchus pacificus genome provides a unique perspective on nematode lifestyle and parasitism.</title>
        <authorList>
            <person name="Dieterich C."/>
            <person name="Clifton S.W."/>
            <person name="Schuster L.N."/>
            <person name="Chinwalla A."/>
            <person name="Delehaunty K."/>
            <person name="Dinkelacker I."/>
            <person name="Fulton L."/>
            <person name="Fulton R."/>
            <person name="Godfrey J."/>
            <person name="Minx P."/>
            <person name="Mitreva M."/>
            <person name="Roeseler W."/>
            <person name="Tian H."/>
            <person name="Witte H."/>
            <person name="Yang S.P."/>
            <person name="Wilson R.K."/>
            <person name="Sommer R.J."/>
        </authorList>
    </citation>
    <scope>NUCLEOTIDE SEQUENCE [LARGE SCALE GENOMIC DNA]</scope>
    <source>
        <strain evidence="6">PS312</strain>
    </source>
</reference>